<accession>A0ABN1W2S6</accession>
<dbReference type="EMBL" id="BAAALF010000032">
    <property type="protein sequence ID" value="GAA1233018.1"/>
    <property type="molecule type" value="Genomic_DNA"/>
</dbReference>
<evidence type="ECO:0000313" key="2">
    <source>
        <dbReference type="Proteomes" id="UP001500037"/>
    </source>
</evidence>
<comment type="caution">
    <text evidence="1">The sequence shown here is derived from an EMBL/GenBank/DDBJ whole genome shotgun (WGS) entry which is preliminary data.</text>
</comment>
<gene>
    <name evidence="1" type="ORF">GCM10009665_24150</name>
</gene>
<reference evidence="1 2" key="1">
    <citation type="journal article" date="2019" name="Int. J. Syst. Evol. Microbiol.">
        <title>The Global Catalogue of Microorganisms (GCM) 10K type strain sequencing project: providing services to taxonomists for standard genome sequencing and annotation.</title>
        <authorList>
            <consortium name="The Broad Institute Genomics Platform"/>
            <consortium name="The Broad Institute Genome Sequencing Center for Infectious Disease"/>
            <person name="Wu L."/>
            <person name="Ma J."/>
        </authorList>
    </citation>
    <scope>NUCLEOTIDE SEQUENCE [LARGE SCALE GENOMIC DNA]</scope>
    <source>
        <strain evidence="1 2">JCM 13004</strain>
    </source>
</reference>
<proteinExistence type="predicted"/>
<dbReference type="RefSeq" id="WP_344441388.1">
    <property type="nucleotide sequence ID" value="NZ_BAAALF010000032.1"/>
</dbReference>
<dbReference type="Proteomes" id="UP001500037">
    <property type="component" value="Unassembled WGS sequence"/>
</dbReference>
<sequence>MTTNAQQNQRILTDLTGLSTPEHFGMTLLRNILKVAAQHTDPTKPIEIPVTFRVYAASAGVVVDHGGEVCDEHILPSGTIIGHCIPRDVLV</sequence>
<name>A0ABN1W2S6_9ACTN</name>
<keyword evidence="2" id="KW-1185">Reference proteome</keyword>
<evidence type="ECO:0000313" key="1">
    <source>
        <dbReference type="EMBL" id="GAA1233018.1"/>
    </source>
</evidence>
<protein>
    <submittedName>
        <fullName evidence="1">Uncharacterized protein</fullName>
    </submittedName>
</protein>
<organism evidence="1 2">
    <name type="scientific">Kitasatospora nipponensis</name>
    <dbReference type="NCBI Taxonomy" id="258049"/>
    <lineage>
        <taxon>Bacteria</taxon>
        <taxon>Bacillati</taxon>
        <taxon>Actinomycetota</taxon>
        <taxon>Actinomycetes</taxon>
        <taxon>Kitasatosporales</taxon>
        <taxon>Streptomycetaceae</taxon>
        <taxon>Kitasatospora</taxon>
    </lineage>
</organism>